<keyword evidence="5 7" id="KW-1133">Transmembrane helix</keyword>
<feature type="transmembrane region" description="Helical" evidence="7">
    <location>
        <begin position="21"/>
        <end position="41"/>
    </location>
</feature>
<feature type="transmembrane region" description="Helical" evidence="7">
    <location>
        <begin position="165"/>
        <end position="183"/>
    </location>
</feature>
<feature type="transmembrane region" description="Helical" evidence="7">
    <location>
        <begin position="68"/>
        <end position="92"/>
    </location>
</feature>
<dbReference type="PANTHER" id="PTHR43731:SF14">
    <property type="entry name" value="PRESENILIN-ASSOCIATED RHOMBOID-LIKE PROTEIN, MITOCHONDRIAL"/>
    <property type="match status" value="1"/>
</dbReference>
<dbReference type="InterPro" id="IPR035952">
    <property type="entry name" value="Rhomboid-like_sf"/>
</dbReference>
<dbReference type="InterPro" id="IPR050925">
    <property type="entry name" value="Rhomboid_protease_S54"/>
</dbReference>
<dbReference type="GO" id="GO:0016020">
    <property type="term" value="C:membrane"/>
    <property type="evidence" value="ECO:0007669"/>
    <property type="project" value="UniProtKB-SubCell"/>
</dbReference>
<evidence type="ECO:0000256" key="5">
    <source>
        <dbReference type="ARBA" id="ARBA00022989"/>
    </source>
</evidence>
<comment type="caution">
    <text evidence="10">The sequence shown here is derived from an EMBL/GenBank/DDBJ whole genome shotgun (WGS) entry which is preliminary data.</text>
</comment>
<evidence type="ECO:0000256" key="6">
    <source>
        <dbReference type="ARBA" id="ARBA00023136"/>
    </source>
</evidence>
<evidence type="ECO:0000259" key="8">
    <source>
        <dbReference type="Pfam" id="PF01694"/>
    </source>
</evidence>
<dbReference type="Pfam" id="PF01694">
    <property type="entry name" value="Rhomboid"/>
    <property type="match status" value="1"/>
</dbReference>
<dbReference type="Proteomes" id="UP000622475">
    <property type="component" value="Unassembled WGS sequence"/>
</dbReference>
<evidence type="ECO:0000259" key="9">
    <source>
        <dbReference type="Pfam" id="PF20216"/>
    </source>
</evidence>
<dbReference type="InterPro" id="IPR046483">
    <property type="entry name" value="DUF6576"/>
</dbReference>
<evidence type="ECO:0000256" key="7">
    <source>
        <dbReference type="SAM" id="Phobius"/>
    </source>
</evidence>
<keyword evidence="3 7" id="KW-0812">Transmembrane</keyword>
<protein>
    <submittedName>
        <fullName evidence="10">Rhomboid family intramembrane serine protease</fullName>
    </submittedName>
</protein>
<dbReference type="InterPro" id="IPR022764">
    <property type="entry name" value="Peptidase_S54_rhomboid_dom"/>
</dbReference>
<dbReference type="AlphaFoldDB" id="A0A929L0E5"/>
<proteinExistence type="inferred from homology"/>
<keyword evidence="6 7" id="KW-0472">Membrane</keyword>
<feature type="domain" description="DUF6576" evidence="9">
    <location>
        <begin position="252"/>
        <end position="284"/>
    </location>
</feature>
<evidence type="ECO:0000313" key="10">
    <source>
        <dbReference type="EMBL" id="MBE9663823.1"/>
    </source>
</evidence>
<keyword evidence="10" id="KW-0645">Protease</keyword>
<accession>A0A929L0E5</accession>
<evidence type="ECO:0000256" key="4">
    <source>
        <dbReference type="ARBA" id="ARBA00022801"/>
    </source>
</evidence>
<comment type="similarity">
    <text evidence="2">Belongs to the peptidase S54 family.</text>
</comment>
<dbReference type="Pfam" id="PF20216">
    <property type="entry name" value="DUF6576"/>
    <property type="match status" value="1"/>
</dbReference>
<comment type="subcellular location">
    <subcellularLocation>
        <location evidence="1">Membrane</location>
        <topology evidence="1">Multi-pass membrane protein</topology>
    </subcellularLocation>
</comment>
<dbReference type="RefSeq" id="WP_194113073.1">
    <property type="nucleotide sequence ID" value="NZ_JADFFL010000008.1"/>
</dbReference>
<organism evidence="10 11">
    <name type="scientific">Mucilaginibacter myungsuensis</name>
    <dbReference type="NCBI Taxonomy" id="649104"/>
    <lineage>
        <taxon>Bacteria</taxon>
        <taxon>Pseudomonadati</taxon>
        <taxon>Bacteroidota</taxon>
        <taxon>Sphingobacteriia</taxon>
        <taxon>Sphingobacteriales</taxon>
        <taxon>Sphingobacteriaceae</taxon>
        <taxon>Mucilaginibacter</taxon>
    </lineage>
</organism>
<feature type="transmembrane region" description="Helical" evidence="7">
    <location>
        <begin position="135"/>
        <end position="158"/>
    </location>
</feature>
<evidence type="ECO:0000256" key="3">
    <source>
        <dbReference type="ARBA" id="ARBA00022692"/>
    </source>
</evidence>
<feature type="transmembrane region" description="Helical" evidence="7">
    <location>
        <begin position="189"/>
        <end position="210"/>
    </location>
</feature>
<gene>
    <name evidence="10" type="ORF">IRJ16_18210</name>
</gene>
<keyword evidence="4" id="KW-0378">Hydrolase</keyword>
<dbReference type="Gene3D" id="1.20.1540.10">
    <property type="entry name" value="Rhomboid-like"/>
    <property type="match status" value="1"/>
</dbReference>
<name>A0A929L0E5_9SPHI</name>
<reference evidence="10" key="1">
    <citation type="submission" date="2020-10" db="EMBL/GenBank/DDBJ databases">
        <title>Mucilaginibacter mali sp. nov., isolated from rhizosphere soil of apple orchard.</title>
        <authorList>
            <person name="Lee J.-S."/>
            <person name="Kim H.S."/>
            <person name="Kim J.-S."/>
        </authorList>
    </citation>
    <scope>NUCLEOTIDE SEQUENCE</scope>
    <source>
        <strain evidence="10">KCTC 22746</strain>
    </source>
</reference>
<dbReference type="EMBL" id="JADFFL010000008">
    <property type="protein sequence ID" value="MBE9663823.1"/>
    <property type="molecule type" value="Genomic_DNA"/>
</dbReference>
<keyword evidence="11" id="KW-1185">Reference proteome</keyword>
<evidence type="ECO:0000256" key="2">
    <source>
        <dbReference type="ARBA" id="ARBA00009045"/>
    </source>
</evidence>
<evidence type="ECO:0000256" key="1">
    <source>
        <dbReference type="ARBA" id="ARBA00004141"/>
    </source>
</evidence>
<dbReference type="PANTHER" id="PTHR43731">
    <property type="entry name" value="RHOMBOID PROTEASE"/>
    <property type="match status" value="1"/>
</dbReference>
<dbReference type="SUPFAM" id="SSF144091">
    <property type="entry name" value="Rhomboid-like"/>
    <property type="match status" value="1"/>
</dbReference>
<feature type="transmembrane region" description="Helical" evidence="7">
    <location>
        <begin position="104"/>
        <end position="123"/>
    </location>
</feature>
<feature type="domain" description="Peptidase S54 rhomboid" evidence="8">
    <location>
        <begin position="65"/>
        <end position="210"/>
    </location>
</feature>
<sequence length="287" mass="31498">MATIWNDTRYKFMQSGSKLGIILAINVAVFVIFNLPTYFGYQPLMAFANEYLALPASLSKLLYRPWTVITYMFVHAGFLHILFNMLWLYWFGQMFENYLGYKRTLLLYFLGGLAGAALFLAGYNLLPGFAGSSLLAASTVVGASASVMAVVVATATLLPDNRIHLMLIGAVPLKWVAMFLVIIDVVGVAGANAGGAMAHLGGVLIGFIYMKQLQRGNDWNKAVTSALSSKPKMKVIVGGAAERWRANSTVPKQDEIDRILDKISADGYDSLSKQDKETLKRASEHDH</sequence>
<evidence type="ECO:0000313" key="11">
    <source>
        <dbReference type="Proteomes" id="UP000622475"/>
    </source>
</evidence>
<dbReference type="GO" id="GO:0006508">
    <property type="term" value="P:proteolysis"/>
    <property type="evidence" value="ECO:0007669"/>
    <property type="project" value="UniProtKB-KW"/>
</dbReference>
<dbReference type="GO" id="GO:0004252">
    <property type="term" value="F:serine-type endopeptidase activity"/>
    <property type="evidence" value="ECO:0007669"/>
    <property type="project" value="InterPro"/>
</dbReference>